<dbReference type="GO" id="GO:0005524">
    <property type="term" value="F:ATP binding"/>
    <property type="evidence" value="ECO:0007669"/>
    <property type="project" value="UniProtKB-KW"/>
</dbReference>
<evidence type="ECO:0000313" key="14">
    <source>
        <dbReference type="Proteomes" id="UP000071641"/>
    </source>
</evidence>
<dbReference type="PROSITE" id="PS50929">
    <property type="entry name" value="ABC_TM1F"/>
    <property type="match status" value="1"/>
</dbReference>
<dbReference type="STRING" id="1796497.GCE9029_01199"/>
<dbReference type="Pfam" id="PF00664">
    <property type="entry name" value="ABC_membrane"/>
    <property type="match status" value="1"/>
</dbReference>
<dbReference type="Pfam" id="PF03412">
    <property type="entry name" value="Peptidase_C39"/>
    <property type="match status" value="1"/>
</dbReference>
<dbReference type="InterPro" id="IPR017871">
    <property type="entry name" value="ABC_transporter-like_CS"/>
</dbReference>
<evidence type="ECO:0000259" key="11">
    <source>
        <dbReference type="PROSITE" id="PS50929"/>
    </source>
</evidence>
<evidence type="ECO:0000259" key="10">
    <source>
        <dbReference type="PROSITE" id="PS50893"/>
    </source>
</evidence>
<evidence type="ECO:0000256" key="8">
    <source>
        <dbReference type="ARBA" id="ARBA00023136"/>
    </source>
</evidence>
<dbReference type="GO" id="GO:0006508">
    <property type="term" value="P:proteolysis"/>
    <property type="evidence" value="ECO:0007669"/>
    <property type="project" value="InterPro"/>
</dbReference>
<keyword evidence="4 9" id="KW-0812">Transmembrane</keyword>
<keyword evidence="5" id="KW-0547">Nucleotide-binding</keyword>
<dbReference type="PROSITE" id="PS00211">
    <property type="entry name" value="ABC_TRANSPORTER_1"/>
    <property type="match status" value="1"/>
</dbReference>
<keyword evidence="2" id="KW-0813">Transport</keyword>
<dbReference type="Pfam" id="PF00005">
    <property type="entry name" value="ABC_tran"/>
    <property type="match status" value="1"/>
</dbReference>
<gene>
    <name evidence="13" type="primary">apxIB_1</name>
    <name evidence="13" type="ORF">GCE9029_01199</name>
</gene>
<evidence type="ECO:0000256" key="9">
    <source>
        <dbReference type="SAM" id="Phobius"/>
    </source>
</evidence>
<dbReference type="RefSeq" id="WP_082804288.1">
    <property type="nucleotide sequence ID" value="NZ_FIZX01000001.1"/>
</dbReference>
<keyword evidence="8 9" id="KW-0472">Membrane</keyword>
<evidence type="ECO:0000256" key="5">
    <source>
        <dbReference type="ARBA" id="ARBA00022741"/>
    </source>
</evidence>
<dbReference type="OrthoDB" id="9782586at2"/>
<feature type="transmembrane region" description="Helical" evidence="9">
    <location>
        <begin position="414"/>
        <end position="439"/>
    </location>
</feature>
<dbReference type="GO" id="GO:0005886">
    <property type="term" value="C:plasma membrane"/>
    <property type="evidence" value="ECO:0007669"/>
    <property type="project" value="UniProtKB-SubCell"/>
</dbReference>
<evidence type="ECO:0000256" key="1">
    <source>
        <dbReference type="ARBA" id="ARBA00004651"/>
    </source>
</evidence>
<dbReference type="GO" id="GO:0034040">
    <property type="term" value="F:ATPase-coupled lipid transmembrane transporter activity"/>
    <property type="evidence" value="ECO:0007669"/>
    <property type="project" value="TreeGrafter"/>
</dbReference>
<dbReference type="PROSITE" id="PS50990">
    <property type="entry name" value="PEPTIDASE_C39"/>
    <property type="match status" value="1"/>
</dbReference>
<keyword evidence="14" id="KW-1185">Reference proteome</keyword>
<dbReference type="GO" id="GO:0140359">
    <property type="term" value="F:ABC-type transporter activity"/>
    <property type="evidence" value="ECO:0007669"/>
    <property type="project" value="InterPro"/>
</dbReference>
<dbReference type="Gene3D" id="1.20.1560.10">
    <property type="entry name" value="ABC transporter type 1, transmembrane domain"/>
    <property type="match status" value="1"/>
</dbReference>
<dbReference type="InterPro" id="IPR011527">
    <property type="entry name" value="ABC1_TM_dom"/>
</dbReference>
<dbReference type="SUPFAM" id="SSF52540">
    <property type="entry name" value="P-loop containing nucleoside triphosphate hydrolases"/>
    <property type="match status" value="1"/>
</dbReference>
<comment type="subcellular location">
    <subcellularLocation>
        <location evidence="1">Cell membrane</location>
        <topology evidence="1">Multi-pass membrane protein</topology>
    </subcellularLocation>
</comment>
<dbReference type="SUPFAM" id="SSF90123">
    <property type="entry name" value="ABC transporter transmembrane region"/>
    <property type="match status" value="1"/>
</dbReference>
<dbReference type="InterPro" id="IPR039421">
    <property type="entry name" value="Type_1_exporter"/>
</dbReference>
<dbReference type="InterPro" id="IPR005074">
    <property type="entry name" value="Peptidase_C39"/>
</dbReference>
<dbReference type="GO" id="GO:0016887">
    <property type="term" value="F:ATP hydrolysis activity"/>
    <property type="evidence" value="ECO:0007669"/>
    <property type="project" value="InterPro"/>
</dbReference>
<feature type="transmembrane region" description="Helical" evidence="9">
    <location>
        <begin position="170"/>
        <end position="193"/>
    </location>
</feature>
<dbReference type="FunFam" id="3.40.50.300:FF:000299">
    <property type="entry name" value="ABC transporter ATP-binding protein/permease"/>
    <property type="match status" value="1"/>
</dbReference>
<evidence type="ECO:0000256" key="3">
    <source>
        <dbReference type="ARBA" id="ARBA00022475"/>
    </source>
</evidence>
<accession>A0A128EWP3</accession>
<dbReference type="CDD" id="cd18567">
    <property type="entry name" value="ABC_6TM_CvaB_RaxB_like"/>
    <property type="match status" value="1"/>
</dbReference>
<dbReference type="SMART" id="SM00382">
    <property type="entry name" value="AAA"/>
    <property type="match status" value="1"/>
</dbReference>
<evidence type="ECO:0000256" key="6">
    <source>
        <dbReference type="ARBA" id="ARBA00022840"/>
    </source>
</evidence>
<dbReference type="InterPro" id="IPR027417">
    <property type="entry name" value="P-loop_NTPase"/>
</dbReference>
<sequence length="701" mass="78171">MQVVDQDPHITSLIEYSGKKSVKPILQTEAAECGLACLAMVSSYHGHKLDMPSVRKRFSAGLSGMTVHHLIQAADKLNLAARAIKCPLESVGKLSLPCILHWDLNHFVVLTGVKKNQIFINDPATGPKVLSVASFSEKYTGIAVELMPTSDFKKADERQKMSLTQLWTKISGFTGALTSLIVLSILLQIFVLANPYYIQLVLDEVIVRYDDVLLIVLALGFSLVLLFSTITTAIRSWLILRLSSQLNLQMGANLLRHLLRLPMSFFETRHVGDIVSRFGSLSDIRERMTTGLVETVVDGVMSTTVLIVMLIYSPTLTAVVISVVLIYLALRLMMFRRLKQVTEASIEAKAKEQSQFLETVRGMQTVRLFNAESTRQSHWQNLYGSVINSDIRLGRLNIGFEAARQFLFGLEHIIVIYLAATGVMNGSLTVGMVFAFLAYKAQLTTRFTALIEQLILFKMMRLHLDRIADIAMHEQEAHRDNGREIERLGGEIELVNVSFRYSEQSDYLFKNINLRIAPGECVAIVGPSGCGKSTLIKIMLGLLQPTSGQVRVGGEDIKDIGLVNYRKLIASVMQDDVLLSGSIEDNIAFFSPEPNQELIYQCAYFADIHQDITRLPMGYQSLIADMGSNLSGGQMQRLLLARALYRQPAILYLDEATSSLDVERERNVTRNITSLPLTRVMIAHRPETIQSADRIIDMAAL</sequence>
<name>A0A128EWP3_9GAMM</name>
<evidence type="ECO:0000313" key="13">
    <source>
        <dbReference type="EMBL" id="CZF79012.1"/>
    </source>
</evidence>
<dbReference type="InterPro" id="IPR003439">
    <property type="entry name" value="ABC_transporter-like_ATP-bd"/>
</dbReference>
<feature type="domain" description="ABC transmembrane type-1" evidence="11">
    <location>
        <begin position="180"/>
        <end position="459"/>
    </location>
</feature>
<feature type="domain" description="ABC transporter" evidence="10">
    <location>
        <begin position="492"/>
        <end position="701"/>
    </location>
</feature>
<proteinExistence type="predicted"/>
<organism evidence="13 14">
    <name type="scientific">Grimontia celer</name>
    <dbReference type="NCBI Taxonomy" id="1796497"/>
    <lineage>
        <taxon>Bacteria</taxon>
        <taxon>Pseudomonadati</taxon>
        <taxon>Pseudomonadota</taxon>
        <taxon>Gammaproteobacteria</taxon>
        <taxon>Vibrionales</taxon>
        <taxon>Vibrionaceae</taxon>
        <taxon>Grimontia</taxon>
    </lineage>
</organism>
<dbReference type="PANTHER" id="PTHR24221">
    <property type="entry name" value="ATP-BINDING CASSETTE SUB-FAMILY B"/>
    <property type="match status" value="1"/>
</dbReference>
<reference evidence="14" key="1">
    <citation type="submission" date="2016-02" db="EMBL/GenBank/DDBJ databases">
        <authorList>
            <person name="Rodrigo-Torres Lidia"/>
            <person name="Arahal R.David."/>
        </authorList>
    </citation>
    <scope>NUCLEOTIDE SEQUENCE [LARGE SCALE GENOMIC DNA]</scope>
    <source>
        <strain evidence="14">CECT 9029</strain>
    </source>
</reference>
<dbReference type="Proteomes" id="UP000071641">
    <property type="component" value="Unassembled WGS sequence"/>
</dbReference>
<keyword evidence="3" id="KW-1003">Cell membrane</keyword>
<keyword evidence="7 9" id="KW-1133">Transmembrane helix</keyword>
<feature type="transmembrane region" description="Helical" evidence="9">
    <location>
        <begin position="213"/>
        <end position="240"/>
    </location>
</feature>
<evidence type="ECO:0000259" key="12">
    <source>
        <dbReference type="PROSITE" id="PS50990"/>
    </source>
</evidence>
<keyword evidence="6 13" id="KW-0067">ATP-binding</keyword>
<feature type="transmembrane region" description="Helical" evidence="9">
    <location>
        <begin position="318"/>
        <end position="335"/>
    </location>
</feature>
<protein>
    <submittedName>
        <fullName evidence="13">Toxin RTX-I translocation ATP-binding protein</fullName>
    </submittedName>
</protein>
<dbReference type="InterPro" id="IPR036640">
    <property type="entry name" value="ABC1_TM_sf"/>
</dbReference>
<dbReference type="PROSITE" id="PS50893">
    <property type="entry name" value="ABC_TRANSPORTER_2"/>
    <property type="match status" value="1"/>
</dbReference>
<dbReference type="PANTHER" id="PTHR24221:SF606">
    <property type="entry name" value="COLICIN V SECRETION-PROCESSING ATP-BINDING PROTEIN"/>
    <property type="match status" value="1"/>
</dbReference>
<dbReference type="AlphaFoldDB" id="A0A128EWP3"/>
<dbReference type="GO" id="GO:0008233">
    <property type="term" value="F:peptidase activity"/>
    <property type="evidence" value="ECO:0007669"/>
    <property type="project" value="InterPro"/>
</dbReference>
<dbReference type="Gene3D" id="3.40.50.300">
    <property type="entry name" value="P-loop containing nucleotide triphosphate hydrolases"/>
    <property type="match status" value="1"/>
</dbReference>
<dbReference type="EMBL" id="FIZX01000001">
    <property type="protein sequence ID" value="CZF79012.1"/>
    <property type="molecule type" value="Genomic_DNA"/>
</dbReference>
<dbReference type="InterPro" id="IPR003593">
    <property type="entry name" value="AAA+_ATPase"/>
</dbReference>
<dbReference type="Gene3D" id="3.90.70.10">
    <property type="entry name" value="Cysteine proteinases"/>
    <property type="match status" value="1"/>
</dbReference>
<evidence type="ECO:0000256" key="7">
    <source>
        <dbReference type="ARBA" id="ARBA00022989"/>
    </source>
</evidence>
<evidence type="ECO:0000256" key="2">
    <source>
        <dbReference type="ARBA" id="ARBA00022448"/>
    </source>
</evidence>
<evidence type="ECO:0000256" key="4">
    <source>
        <dbReference type="ARBA" id="ARBA00022692"/>
    </source>
</evidence>
<feature type="domain" description="Peptidase C39" evidence="12">
    <location>
        <begin position="27"/>
        <end position="146"/>
    </location>
</feature>